<dbReference type="Proteomes" id="UP000010420">
    <property type="component" value="Unassembled WGS sequence"/>
</dbReference>
<dbReference type="HOGENOM" id="CLU_3023951_0_0_9"/>
<gene>
    <name evidence="1" type="ORF">HMPREF0216_00173</name>
</gene>
<keyword evidence="2" id="KW-1185">Reference proteome</keyword>
<proteinExistence type="predicted"/>
<accession>L1QPF7</accession>
<organism evidence="1 2">
    <name type="scientific">Clostridium celatum DSM 1785</name>
    <dbReference type="NCBI Taxonomy" id="545697"/>
    <lineage>
        <taxon>Bacteria</taxon>
        <taxon>Bacillati</taxon>
        <taxon>Bacillota</taxon>
        <taxon>Clostridia</taxon>
        <taxon>Eubacteriales</taxon>
        <taxon>Clostridiaceae</taxon>
        <taxon>Clostridium</taxon>
    </lineage>
</organism>
<dbReference type="eggNOG" id="ENOG50325GH">
    <property type="taxonomic scope" value="Bacteria"/>
</dbReference>
<name>L1QPF7_9CLOT</name>
<dbReference type="STRING" id="545697.HMPREF0216_00173"/>
<sequence>MEEYKMDKIRCPKCGEIITENPECVSTGIITCDECKEKVIWKCDGKETIAKIYTY</sequence>
<dbReference type="AlphaFoldDB" id="L1QPF7"/>
<comment type="caution">
    <text evidence="1">The sequence shown here is derived from an EMBL/GenBank/DDBJ whole genome shotgun (WGS) entry which is preliminary data.</text>
</comment>
<dbReference type="PATRIC" id="fig|545697.3.peg.171"/>
<protein>
    <submittedName>
        <fullName evidence="1">Uncharacterized protein</fullName>
    </submittedName>
</protein>
<dbReference type="EMBL" id="AMEZ01000005">
    <property type="protein sequence ID" value="EKY29590.1"/>
    <property type="molecule type" value="Genomic_DNA"/>
</dbReference>
<evidence type="ECO:0000313" key="1">
    <source>
        <dbReference type="EMBL" id="EKY29590.1"/>
    </source>
</evidence>
<reference evidence="1 2" key="1">
    <citation type="submission" date="2012-05" db="EMBL/GenBank/DDBJ databases">
        <authorList>
            <person name="Weinstock G."/>
            <person name="Sodergren E."/>
            <person name="Lobos E.A."/>
            <person name="Fulton L."/>
            <person name="Fulton R."/>
            <person name="Courtney L."/>
            <person name="Fronick C."/>
            <person name="O'Laughlin M."/>
            <person name="Godfrey J."/>
            <person name="Wilson R.M."/>
            <person name="Miner T."/>
            <person name="Farmer C."/>
            <person name="Delehaunty K."/>
            <person name="Cordes M."/>
            <person name="Minx P."/>
            <person name="Tomlinson C."/>
            <person name="Chen J."/>
            <person name="Wollam A."/>
            <person name="Pepin K.H."/>
            <person name="Bhonagiri V."/>
            <person name="Zhang X."/>
            <person name="Suruliraj S."/>
            <person name="Warren W."/>
            <person name="Mitreva M."/>
            <person name="Mardis E.R."/>
            <person name="Wilson R.K."/>
        </authorList>
    </citation>
    <scope>NUCLEOTIDE SEQUENCE [LARGE SCALE GENOMIC DNA]</scope>
    <source>
        <strain evidence="1 2">DSM 1785</strain>
    </source>
</reference>
<evidence type="ECO:0000313" key="2">
    <source>
        <dbReference type="Proteomes" id="UP000010420"/>
    </source>
</evidence>